<evidence type="ECO:0000256" key="3">
    <source>
        <dbReference type="ARBA" id="ARBA00023163"/>
    </source>
</evidence>
<feature type="transmembrane region" description="Helical" evidence="5">
    <location>
        <begin position="107"/>
        <end position="130"/>
    </location>
</feature>
<evidence type="ECO:0000256" key="2">
    <source>
        <dbReference type="ARBA" id="ARBA00023125"/>
    </source>
</evidence>
<feature type="transmembrane region" description="Helical" evidence="5">
    <location>
        <begin position="344"/>
        <end position="365"/>
    </location>
</feature>
<feature type="transmembrane region" description="Helical" evidence="5">
    <location>
        <begin position="249"/>
        <end position="268"/>
    </location>
</feature>
<comment type="caution">
    <text evidence="7">The sequence shown here is derived from an EMBL/GenBank/DDBJ whole genome shotgun (WGS) entry which is preliminary data.</text>
</comment>
<keyword evidence="5" id="KW-0812">Transmembrane</keyword>
<dbReference type="SMART" id="SM00421">
    <property type="entry name" value="HTH_LUXR"/>
    <property type="match status" value="1"/>
</dbReference>
<feature type="transmembrane region" description="Helical" evidence="5">
    <location>
        <begin position="210"/>
        <end position="229"/>
    </location>
</feature>
<dbReference type="InterPro" id="IPR016032">
    <property type="entry name" value="Sig_transdc_resp-reg_C-effctor"/>
</dbReference>
<dbReference type="RefSeq" id="WP_338210565.1">
    <property type="nucleotide sequence ID" value="NZ_JAYMFF010000014.1"/>
</dbReference>
<dbReference type="InterPro" id="IPR000792">
    <property type="entry name" value="Tscrpt_reg_LuxR_C"/>
</dbReference>
<gene>
    <name evidence="7" type="ORF">VIN30_07635</name>
</gene>
<name>A0ABU6IIT1_9ACTN</name>
<feature type="transmembrane region" description="Helical" evidence="5">
    <location>
        <begin position="50"/>
        <end position="69"/>
    </location>
</feature>
<dbReference type="EMBL" id="JAYMFF010000014">
    <property type="protein sequence ID" value="MEC4176319.1"/>
    <property type="molecule type" value="Genomic_DNA"/>
</dbReference>
<keyword evidence="5" id="KW-0472">Membrane</keyword>
<keyword evidence="8" id="KW-1185">Reference proteome</keyword>
<feature type="transmembrane region" description="Helical" evidence="5">
    <location>
        <begin position="371"/>
        <end position="391"/>
    </location>
</feature>
<dbReference type="PRINTS" id="PR00038">
    <property type="entry name" value="HTHLUXR"/>
</dbReference>
<feature type="transmembrane region" description="Helical" evidence="5">
    <location>
        <begin position="275"/>
        <end position="296"/>
    </location>
</feature>
<dbReference type="InterPro" id="IPR036388">
    <property type="entry name" value="WH-like_DNA-bd_sf"/>
</dbReference>
<keyword evidence="3" id="KW-0804">Transcription</keyword>
<dbReference type="Proteomes" id="UP001349994">
    <property type="component" value="Unassembled WGS sequence"/>
</dbReference>
<reference evidence="7 8" key="1">
    <citation type="submission" date="2024-01" db="EMBL/GenBank/DDBJ databases">
        <title>novel species in genus Adlercreutzia.</title>
        <authorList>
            <person name="Liu X."/>
        </authorList>
    </citation>
    <scope>NUCLEOTIDE SEQUENCE [LARGE SCALE GENOMIC DNA]</scope>
    <source>
        <strain evidence="7 8">R7</strain>
    </source>
</reference>
<proteinExistence type="predicted"/>
<evidence type="ECO:0000313" key="8">
    <source>
        <dbReference type="Proteomes" id="UP001349994"/>
    </source>
</evidence>
<dbReference type="PROSITE" id="PS00622">
    <property type="entry name" value="HTH_LUXR_1"/>
    <property type="match status" value="1"/>
</dbReference>
<evidence type="ECO:0000259" key="6">
    <source>
        <dbReference type="PROSITE" id="PS50043"/>
    </source>
</evidence>
<organism evidence="7 8">
    <name type="scientific">Adlercreutzia wanghongyangiae</name>
    <dbReference type="NCBI Taxonomy" id="3111451"/>
    <lineage>
        <taxon>Bacteria</taxon>
        <taxon>Bacillati</taxon>
        <taxon>Actinomycetota</taxon>
        <taxon>Coriobacteriia</taxon>
        <taxon>Eggerthellales</taxon>
        <taxon>Eggerthellaceae</taxon>
        <taxon>Adlercreutzia</taxon>
    </lineage>
</organism>
<feature type="transmembrane region" description="Helical" evidence="5">
    <location>
        <begin position="170"/>
        <end position="189"/>
    </location>
</feature>
<keyword evidence="2" id="KW-0238">DNA-binding</keyword>
<evidence type="ECO:0000256" key="4">
    <source>
        <dbReference type="SAM" id="MobiDB-lite"/>
    </source>
</evidence>
<dbReference type="PANTHER" id="PTHR44688">
    <property type="entry name" value="DNA-BINDING TRANSCRIPTIONAL ACTIVATOR DEVR_DOSR"/>
    <property type="match status" value="1"/>
</dbReference>
<evidence type="ECO:0000256" key="1">
    <source>
        <dbReference type="ARBA" id="ARBA00023015"/>
    </source>
</evidence>
<accession>A0ABU6IIT1</accession>
<feature type="transmembrane region" description="Helical" evidence="5">
    <location>
        <begin position="81"/>
        <end position="101"/>
    </location>
</feature>
<keyword evidence="1" id="KW-0805">Transcription regulation</keyword>
<feature type="compositionally biased region" description="Low complexity" evidence="4">
    <location>
        <begin position="410"/>
        <end position="426"/>
    </location>
</feature>
<keyword evidence="5" id="KW-1133">Transmembrane helix</keyword>
<feature type="transmembrane region" description="Helical" evidence="5">
    <location>
        <begin position="12"/>
        <end position="44"/>
    </location>
</feature>
<sequence length="502" mass="51168">MSERQAPSQGNLVLVTIALALLMADAAAALLSSGASIIGCLIAFDRMQGFSPLIIGVGIGLALAAIAFARVPPRTLNVTLIRPQVAAGLVAIALVFGAIGLYAPNGGFAPCFAIAGVIFGLGGIGLIAAWGSLLGDVTPIQTLGVVSWAGALAALGSLACLSFANVMVMLAMNALTPVLGGALILRLGLAKPSAEDIAAHTEASPDPCAPPFWPLLAGAGICGIVLGFICGTPQPTNDFVHAETITRGVFLGFIGCTSALGLTALANPPHARLRTVLLGLCPLMAALPSIPCFIAISPEGAAGTFFGILTGAGFGFFAALIGWYLAAFAPFPQVPGQNAPGQRWAATIAVVAATFGVSMLASPWLGDTVKTALSLAVFVAYLVTLATVAFLRNPLAASDATQAQPLTTDPSAIPASAPAAAESEAVPAGTDPLDARCAELAEQGGLSPREREVLALLARGRTATYIAGELYVSKETVKVHVRHIYEKLSVHSRTELLDLLQR</sequence>
<feature type="region of interest" description="Disordered" evidence="4">
    <location>
        <begin position="407"/>
        <end position="426"/>
    </location>
</feature>
<dbReference type="PANTHER" id="PTHR44688:SF16">
    <property type="entry name" value="DNA-BINDING TRANSCRIPTIONAL ACTIVATOR DEVR_DOSR"/>
    <property type="match status" value="1"/>
</dbReference>
<protein>
    <submittedName>
        <fullName evidence="7">Helix-turn-helix transcriptional regulator</fullName>
    </submittedName>
</protein>
<evidence type="ECO:0000256" key="5">
    <source>
        <dbReference type="SAM" id="Phobius"/>
    </source>
</evidence>
<feature type="transmembrane region" description="Helical" evidence="5">
    <location>
        <begin position="308"/>
        <end position="332"/>
    </location>
</feature>
<dbReference type="SUPFAM" id="SSF46894">
    <property type="entry name" value="C-terminal effector domain of the bipartite response regulators"/>
    <property type="match status" value="1"/>
</dbReference>
<feature type="transmembrane region" description="Helical" evidence="5">
    <location>
        <begin position="142"/>
        <end position="164"/>
    </location>
</feature>
<feature type="domain" description="HTH luxR-type" evidence="6">
    <location>
        <begin position="439"/>
        <end position="502"/>
    </location>
</feature>
<dbReference type="CDD" id="cd06170">
    <property type="entry name" value="LuxR_C_like"/>
    <property type="match status" value="1"/>
</dbReference>
<dbReference type="Pfam" id="PF00196">
    <property type="entry name" value="GerE"/>
    <property type="match status" value="1"/>
</dbReference>
<evidence type="ECO:0000313" key="7">
    <source>
        <dbReference type="EMBL" id="MEC4176319.1"/>
    </source>
</evidence>
<dbReference type="PROSITE" id="PS50043">
    <property type="entry name" value="HTH_LUXR_2"/>
    <property type="match status" value="1"/>
</dbReference>
<dbReference type="Gene3D" id="1.10.10.10">
    <property type="entry name" value="Winged helix-like DNA-binding domain superfamily/Winged helix DNA-binding domain"/>
    <property type="match status" value="1"/>
</dbReference>